<comment type="caution">
    <text evidence="13">The sequence shown here is derived from an EMBL/GenBank/DDBJ whole genome shotgun (WGS) entry which is preliminary data.</text>
</comment>
<evidence type="ECO:0000313" key="13">
    <source>
        <dbReference type="EMBL" id="ESU35701.1"/>
    </source>
</evidence>
<keyword evidence="6 9" id="KW-0067">ATP-binding</keyword>
<dbReference type="VEuPathDB" id="GiardiaDB:DHA2_153142"/>
<feature type="compositionally biased region" description="Acidic residues" evidence="11">
    <location>
        <begin position="294"/>
        <end position="304"/>
    </location>
</feature>
<dbReference type="InterPro" id="IPR051131">
    <property type="entry name" value="NEK_Ser/Thr_kinase_NIMA"/>
</dbReference>
<dbReference type="InterPro" id="IPR011009">
    <property type="entry name" value="Kinase-like_dom_sf"/>
</dbReference>
<dbReference type="GO" id="GO:0004674">
    <property type="term" value="F:protein serine/threonine kinase activity"/>
    <property type="evidence" value="ECO:0007669"/>
    <property type="project" value="UniProtKB-KW"/>
</dbReference>
<feature type="region of interest" description="Disordered" evidence="11">
    <location>
        <begin position="582"/>
        <end position="618"/>
    </location>
</feature>
<dbReference type="Gene3D" id="1.10.510.10">
    <property type="entry name" value="Transferase(Phosphotransferase) domain 1"/>
    <property type="match status" value="1"/>
</dbReference>
<comment type="catalytic activity">
    <reaction evidence="7">
        <text>L-threonyl-[protein] + ATP = O-phospho-L-threonyl-[protein] + ADP + H(+)</text>
        <dbReference type="Rhea" id="RHEA:46608"/>
        <dbReference type="Rhea" id="RHEA-COMP:11060"/>
        <dbReference type="Rhea" id="RHEA-COMP:11605"/>
        <dbReference type="ChEBI" id="CHEBI:15378"/>
        <dbReference type="ChEBI" id="CHEBI:30013"/>
        <dbReference type="ChEBI" id="CHEBI:30616"/>
        <dbReference type="ChEBI" id="CHEBI:61977"/>
        <dbReference type="ChEBI" id="CHEBI:456216"/>
        <dbReference type="EC" id="2.7.11.1"/>
    </reaction>
</comment>
<accession>V6TA23</accession>
<dbReference type="InterPro" id="IPR017441">
    <property type="entry name" value="Protein_kinase_ATP_BS"/>
</dbReference>
<dbReference type="PROSITE" id="PS00108">
    <property type="entry name" value="PROTEIN_KINASE_ST"/>
    <property type="match status" value="1"/>
</dbReference>
<proteinExistence type="predicted"/>
<evidence type="ECO:0000256" key="6">
    <source>
        <dbReference type="ARBA" id="ARBA00022840"/>
    </source>
</evidence>
<evidence type="ECO:0000256" key="3">
    <source>
        <dbReference type="ARBA" id="ARBA00022679"/>
    </source>
</evidence>
<sequence>VIGRLLAEVNLSLKKLSGMFSETIGRLYKNHVVIGNGSFGKVFSAQRVSDSKTVAVKEVDTTGAGLAERMIILAEYTYYPHIVDPNVVTCYTTHFDKESGQLYLEMEYCPGGSLSDLIKSQRVRKQPLPERTIWQIFKGLASALVYLHSPEKKPTVGAIIHRDIKPTNIVFTKDGIAKICDFGLSRGLHELSMASSRVGTDAYMAPEVNDGEYNEKVDVWSLGCVILELCSLHKPKPRDPIILEAYSPQLASILRNCLTVSPDDRISSARLLHLLSTQESEALSRKPSTYYGLDDNDEDTEEDAGDLELREQKEKIRAQEQMQQECNAEAVVEENARTEADAEMESLVFFDQNITLPTTHSTEAEDDNEHCSQLDATSVIHEVPELTATSILKQLDFASKDPELVRSLLLQYASALETRDNEIAQLKGLLSFQNQRLPSFTTRPSIETPICMSTDTHAESIDFTVKELTQFGTITEKESICPSPRSFDCSMGIVLDDLVANQHRLKTNIEIDILQRSIKAKDAIIDSMKKQSEADAKGTKVFIDALYKDINTLESEVREKNIIIDELCEAIEKNSTLLDSAKRRGSLGMSTDGSFTDRSKSATPEGRRPRRNSLYSSDMADKEQEIQHLKDELIKQQAESAALREQKFIKQECIIQDLTASLRAATAEIDSLRQKVALQSPVQSSLSSSTPTVVKMPSLELSQYVFQINELEQIKETLSEELEAKDSTIQQLREAILHQEISFTKLREASEATQAENRKLHDTIRMQAGTISALVRKRSPQLSSNASPPGKQ</sequence>
<evidence type="ECO:0000256" key="5">
    <source>
        <dbReference type="ARBA" id="ARBA00022777"/>
    </source>
</evidence>
<protein>
    <recommendedName>
        <fullName evidence="1">non-specific serine/threonine protein kinase</fullName>
        <ecNumber evidence="1">2.7.11.1</ecNumber>
    </recommendedName>
</protein>
<dbReference type="Pfam" id="PF00069">
    <property type="entry name" value="Pkinase"/>
    <property type="match status" value="1"/>
</dbReference>
<feature type="non-terminal residue" evidence="13">
    <location>
        <position position="1"/>
    </location>
</feature>
<comment type="catalytic activity">
    <reaction evidence="8">
        <text>L-seryl-[protein] + ATP = O-phospho-L-seryl-[protein] + ADP + H(+)</text>
        <dbReference type="Rhea" id="RHEA:17989"/>
        <dbReference type="Rhea" id="RHEA-COMP:9863"/>
        <dbReference type="Rhea" id="RHEA-COMP:11604"/>
        <dbReference type="ChEBI" id="CHEBI:15378"/>
        <dbReference type="ChEBI" id="CHEBI:29999"/>
        <dbReference type="ChEBI" id="CHEBI:30616"/>
        <dbReference type="ChEBI" id="CHEBI:83421"/>
        <dbReference type="ChEBI" id="CHEBI:456216"/>
        <dbReference type="EC" id="2.7.11.1"/>
    </reaction>
</comment>
<dbReference type="GO" id="GO:0005524">
    <property type="term" value="F:ATP binding"/>
    <property type="evidence" value="ECO:0007669"/>
    <property type="project" value="UniProtKB-UniRule"/>
</dbReference>
<dbReference type="InterPro" id="IPR008271">
    <property type="entry name" value="Ser/Thr_kinase_AS"/>
</dbReference>
<evidence type="ECO:0000256" key="10">
    <source>
        <dbReference type="SAM" id="Coils"/>
    </source>
</evidence>
<name>V6TA23_GIAIN</name>
<evidence type="ECO:0000256" key="2">
    <source>
        <dbReference type="ARBA" id="ARBA00022527"/>
    </source>
</evidence>
<gene>
    <name evidence="13" type="ORF">DHA2_153142</name>
</gene>
<dbReference type="AlphaFoldDB" id="V6TA23"/>
<keyword evidence="10" id="KW-0175">Coiled coil</keyword>
<dbReference type="VEuPathDB" id="GiardiaDB:GL50581_244"/>
<dbReference type="PANTHER" id="PTHR44899">
    <property type="entry name" value="CAMK FAMILY PROTEIN KINASE"/>
    <property type="match status" value="1"/>
</dbReference>
<evidence type="ECO:0000259" key="12">
    <source>
        <dbReference type="PROSITE" id="PS50011"/>
    </source>
</evidence>
<dbReference type="Proteomes" id="UP000018320">
    <property type="component" value="Unassembled WGS sequence"/>
</dbReference>
<dbReference type="SMART" id="SM00220">
    <property type="entry name" value="S_TKc"/>
    <property type="match status" value="1"/>
</dbReference>
<dbReference type="VEuPathDB" id="GiardiaDB:QR46_2250"/>
<evidence type="ECO:0000256" key="8">
    <source>
        <dbReference type="ARBA" id="ARBA00048679"/>
    </source>
</evidence>
<evidence type="ECO:0000256" key="1">
    <source>
        <dbReference type="ARBA" id="ARBA00012513"/>
    </source>
</evidence>
<keyword evidence="4 9" id="KW-0547">Nucleotide-binding</keyword>
<dbReference type="VEuPathDB" id="GiardiaDB:GL50803_0014916"/>
<dbReference type="PANTHER" id="PTHR44899:SF3">
    <property type="entry name" value="SERINE_THREONINE-PROTEIN KINASE NEK1"/>
    <property type="match status" value="1"/>
</dbReference>
<dbReference type="SUPFAM" id="SSF56112">
    <property type="entry name" value="Protein kinase-like (PK-like)"/>
    <property type="match status" value="1"/>
</dbReference>
<dbReference type="PROSITE" id="PS00107">
    <property type="entry name" value="PROTEIN_KINASE_ATP"/>
    <property type="match status" value="1"/>
</dbReference>
<feature type="binding site" evidence="9">
    <location>
        <position position="57"/>
    </location>
    <ligand>
        <name>ATP</name>
        <dbReference type="ChEBI" id="CHEBI:30616"/>
    </ligand>
</feature>
<dbReference type="InterPro" id="IPR000719">
    <property type="entry name" value="Prot_kinase_dom"/>
</dbReference>
<keyword evidence="3" id="KW-0808">Transferase</keyword>
<evidence type="ECO:0000256" key="9">
    <source>
        <dbReference type="PROSITE-ProRule" id="PRU10141"/>
    </source>
</evidence>
<evidence type="ECO:0000256" key="7">
    <source>
        <dbReference type="ARBA" id="ARBA00047899"/>
    </source>
</evidence>
<dbReference type="EMBL" id="AHGT01000071">
    <property type="protein sequence ID" value="ESU35701.1"/>
    <property type="molecule type" value="Genomic_DNA"/>
</dbReference>
<reference evidence="13 14" key="2">
    <citation type="journal article" date="2013" name="Genome Biol. Evol.">
        <title>Genome sequencing of Giardia lamblia genotypes A2 and B isolates (DH and GS) and comparative analysis with the genomes of genotypes A1 and E (WB and Pig).</title>
        <authorList>
            <person name="Adam R.D."/>
            <person name="Dahlstrom E.W."/>
            <person name="Martens C.A."/>
            <person name="Bruno D.P."/>
            <person name="Barbian K.D."/>
            <person name="Ricklefs S.M."/>
            <person name="Hernandez M.M."/>
            <person name="Narla N.P."/>
            <person name="Patel R.B."/>
            <person name="Porcella S.F."/>
            <person name="Nash T.E."/>
        </authorList>
    </citation>
    <scope>NUCLEOTIDE SEQUENCE [LARGE SCALE GENOMIC DNA]</scope>
    <source>
        <strain evidence="13 14">DH</strain>
    </source>
</reference>
<dbReference type="PROSITE" id="PS50011">
    <property type="entry name" value="PROTEIN_KINASE_DOM"/>
    <property type="match status" value="1"/>
</dbReference>
<feature type="domain" description="Protein kinase" evidence="12">
    <location>
        <begin position="28"/>
        <end position="283"/>
    </location>
</feature>
<dbReference type="EC" id="2.7.11.1" evidence="1"/>
<reference evidence="14" key="1">
    <citation type="submission" date="2012-02" db="EMBL/GenBank/DDBJ databases">
        <title>Genome sequencing of Giardia lamblia Genotypes A2 and B isolates (DH and GS) and comparative analysis with the genomes of Genotypes A1 and E (WB and Pig).</title>
        <authorList>
            <person name="Adam R."/>
            <person name="Dahlstrom E."/>
            <person name="Martens C."/>
            <person name="Bruno D."/>
            <person name="Barbian K."/>
            <person name="Porcella S.F."/>
            <person name="Nash T."/>
        </authorList>
    </citation>
    <scope>NUCLEOTIDE SEQUENCE</scope>
    <source>
        <strain evidence="14">DH</strain>
    </source>
</reference>
<feature type="coiled-coil region" evidence="10">
    <location>
        <begin position="701"/>
        <end position="735"/>
    </location>
</feature>
<evidence type="ECO:0000256" key="4">
    <source>
        <dbReference type="ARBA" id="ARBA00022741"/>
    </source>
</evidence>
<feature type="region of interest" description="Disordered" evidence="11">
    <location>
        <begin position="285"/>
        <end position="304"/>
    </location>
</feature>
<keyword evidence="2" id="KW-0723">Serine/threonine-protein kinase</keyword>
<organism evidence="13 14">
    <name type="scientific">Giardia intestinalis</name>
    <name type="common">Giardia lamblia</name>
    <dbReference type="NCBI Taxonomy" id="5741"/>
    <lineage>
        <taxon>Eukaryota</taxon>
        <taxon>Metamonada</taxon>
        <taxon>Diplomonadida</taxon>
        <taxon>Hexamitidae</taxon>
        <taxon>Giardiinae</taxon>
        <taxon>Giardia</taxon>
    </lineage>
</organism>
<evidence type="ECO:0000256" key="11">
    <source>
        <dbReference type="SAM" id="MobiDB-lite"/>
    </source>
</evidence>
<keyword evidence="5 13" id="KW-0418">Kinase</keyword>
<evidence type="ECO:0000313" key="14">
    <source>
        <dbReference type="Proteomes" id="UP000018320"/>
    </source>
</evidence>
<dbReference type="VEuPathDB" id="GiardiaDB:QR46_2249"/>